<feature type="binding site" evidence="8">
    <location>
        <position position="156"/>
    </location>
    <ligand>
        <name>Zn(2+)</name>
        <dbReference type="ChEBI" id="CHEBI:29105"/>
        <note>catalytic</note>
    </ligand>
</feature>
<dbReference type="InterPro" id="IPR051156">
    <property type="entry name" value="Mito/Outer_Membr_Metalloprot"/>
</dbReference>
<feature type="domain" description="Peptidase M48" evidence="10">
    <location>
        <begin position="91"/>
        <end position="277"/>
    </location>
</feature>
<organism evidence="11 12">
    <name type="scientific">Marinobacter albus</name>
    <dbReference type="NCBI Taxonomy" id="3030833"/>
    <lineage>
        <taxon>Bacteria</taxon>
        <taxon>Pseudomonadati</taxon>
        <taxon>Pseudomonadota</taxon>
        <taxon>Gammaproteobacteria</taxon>
        <taxon>Pseudomonadales</taxon>
        <taxon>Marinobacteraceae</taxon>
        <taxon>Marinobacter</taxon>
    </lineage>
</organism>
<dbReference type="EC" id="3.4.-.-" evidence="8"/>
<dbReference type="Pfam" id="PF13432">
    <property type="entry name" value="TPR_16"/>
    <property type="match status" value="1"/>
</dbReference>
<dbReference type="Gene3D" id="3.30.2010.10">
    <property type="entry name" value="Metalloproteases ('zincins'), catalytic domain"/>
    <property type="match status" value="1"/>
</dbReference>
<reference evidence="11 12" key="1">
    <citation type="submission" date="2023-05" db="EMBL/GenBank/DDBJ databases">
        <title>Marinobacter albus sp. nov., a marine bacterium isolated from sand in a coastal intertidal zone of huludao.</title>
        <authorList>
            <person name="Deng T."/>
        </authorList>
    </citation>
    <scope>NUCLEOTIDE SEQUENCE [LARGE SCALE GENOMIC DNA]</scope>
    <source>
        <strain evidence="11 12">M216</strain>
    </source>
</reference>
<dbReference type="PANTHER" id="PTHR22726">
    <property type="entry name" value="METALLOENDOPEPTIDASE OMA1"/>
    <property type="match status" value="1"/>
</dbReference>
<dbReference type="Proteomes" id="UP001223547">
    <property type="component" value="Unassembled WGS sequence"/>
</dbReference>
<keyword evidence="6 8" id="KW-0862">Zinc</keyword>
<comment type="subcellular location">
    <subcellularLocation>
        <location evidence="8">Periplasm</location>
    </subcellularLocation>
</comment>
<dbReference type="InterPro" id="IPR001915">
    <property type="entry name" value="Peptidase_M48"/>
</dbReference>
<evidence type="ECO:0000313" key="11">
    <source>
        <dbReference type="EMBL" id="MDK9557624.1"/>
    </source>
</evidence>
<dbReference type="InterPro" id="IPR011990">
    <property type="entry name" value="TPR-like_helical_dom_sf"/>
</dbReference>
<dbReference type="SUPFAM" id="SSF48452">
    <property type="entry name" value="TPR-like"/>
    <property type="match status" value="1"/>
</dbReference>
<evidence type="ECO:0000256" key="7">
    <source>
        <dbReference type="ARBA" id="ARBA00023049"/>
    </source>
</evidence>
<keyword evidence="4 8" id="KW-0574">Periplasm</keyword>
<accession>A0ABT7HB80</accession>
<dbReference type="InterPro" id="IPR019734">
    <property type="entry name" value="TPR_rpt"/>
</dbReference>
<dbReference type="Pfam" id="PF01435">
    <property type="entry name" value="Peptidase_M48"/>
    <property type="match status" value="1"/>
</dbReference>
<evidence type="ECO:0000256" key="5">
    <source>
        <dbReference type="ARBA" id="ARBA00022801"/>
    </source>
</evidence>
<evidence type="ECO:0000313" key="12">
    <source>
        <dbReference type="Proteomes" id="UP001223547"/>
    </source>
</evidence>
<evidence type="ECO:0000256" key="4">
    <source>
        <dbReference type="ARBA" id="ARBA00022764"/>
    </source>
</evidence>
<feature type="coiled-coil region" evidence="9">
    <location>
        <begin position="448"/>
        <end position="475"/>
    </location>
</feature>
<feature type="binding site" evidence="8">
    <location>
        <position position="218"/>
    </location>
    <ligand>
        <name>Zn(2+)</name>
        <dbReference type="ChEBI" id="CHEBI:29105"/>
        <note>catalytic</note>
    </ligand>
</feature>
<feature type="signal peptide" evidence="8">
    <location>
        <begin position="1"/>
        <end position="44"/>
    </location>
</feature>
<comment type="cofactor">
    <cofactor evidence="8">
        <name>Zn(2+)</name>
        <dbReference type="ChEBI" id="CHEBI:29105"/>
    </cofactor>
    <text evidence="8">Binds 1 zinc ion per subunit.</text>
</comment>
<evidence type="ECO:0000256" key="8">
    <source>
        <dbReference type="HAMAP-Rule" id="MF_00997"/>
    </source>
</evidence>
<dbReference type="EMBL" id="JASSQD010000001">
    <property type="protein sequence ID" value="MDK9557624.1"/>
    <property type="molecule type" value="Genomic_DNA"/>
</dbReference>
<dbReference type="HAMAP" id="MF_00997">
    <property type="entry name" value="Protease_BepA"/>
    <property type="match status" value="1"/>
</dbReference>
<proteinExistence type="inferred from homology"/>
<keyword evidence="7 8" id="KW-0482">Metalloprotease</keyword>
<comment type="function">
    <text evidence="8">Functions as both a chaperone and a metalloprotease. Maintains the integrity of the outer membrane by promoting either the assembly or the elimination of outer membrane proteins, depending on their folding state.</text>
</comment>
<keyword evidence="2 8" id="KW-0479">Metal-binding</keyword>
<keyword evidence="12" id="KW-1185">Reference proteome</keyword>
<dbReference type="Gene3D" id="1.25.40.10">
    <property type="entry name" value="Tetratricopeptide repeat domain"/>
    <property type="match status" value="1"/>
</dbReference>
<dbReference type="GO" id="GO:0008237">
    <property type="term" value="F:metallopeptidase activity"/>
    <property type="evidence" value="ECO:0007669"/>
    <property type="project" value="UniProtKB-KW"/>
</dbReference>
<sequence length="503" mass="55532" precursor="true">MALRMKGTLRYMTFFQYPFARLSRTARAGALAACLGVAFTPLQAQESNLPNIGGNGGGLISGQQESEIGQQVMVSIRRSAPRITDPLVYDYLTAIIYRLVPSAPLQDRNLTLALIDSPDINAFAVPGGIVGVNGGLFLNATTEQQFSSVLAHELAHLSQRHFARRLEQQQTSTPLTMAGMIAGIILSAVTQSDLGIAAIAGTQALAVQNMLAYSRAHEQEADRIGLDILATAGMDPRGMPEMFEIMMRQNRLQGNQVPEYLSTHPLTQSRVADTRNRAEQYPDKNIRDGQEYHLMRNRLQVRYAASADVAVETFEAYLDSDKAQRHDAIRYGLAVAYQKNNQPEKALAVITDLLDRNPGRITFQVTLADVLIDQKQIQEARDILRKALARNPGNYPITFKLAEAEIADGNGAAAAEYLKQLTRQLPAQEHLWLRLAEAEGMARNIVGVHRARAEYDALLGDLESAQRQLRQAQEKLPAGSPQRQVVTERLAEITSRLNARRNS</sequence>
<comment type="caution">
    <text evidence="11">The sequence shown here is derived from an EMBL/GenBank/DDBJ whole genome shotgun (WGS) entry which is preliminary data.</text>
</comment>
<feature type="chain" id="PRO_5044939006" description="Putative beta-barrel assembly-enhancing protease" evidence="8">
    <location>
        <begin position="45"/>
        <end position="503"/>
    </location>
</feature>
<evidence type="ECO:0000256" key="3">
    <source>
        <dbReference type="ARBA" id="ARBA00022729"/>
    </source>
</evidence>
<evidence type="ECO:0000259" key="10">
    <source>
        <dbReference type="Pfam" id="PF01435"/>
    </source>
</evidence>
<evidence type="ECO:0000256" key="2">
    <source>
        <dbReference type="ARBA" id="ARBA00022723"/>
    </source>
</evidence>
<keyword evidence="9" id="KW-0175">Coiled coil</keyword>
<dbReference type="RefSeq" id="WP_285367844.1">
    <property type="nucleotide sequence ID" value="NZ_JASSQD010000001.1"/>
</dbReference>
<dbReference type="InterPro" id="IPR030873">
    <property type="entry name" value="Protease_BepA"/>
</dbReference>
<feature type="binding site" evidence="8">
    <location>
        <position position="152"/>
    </location>
    <ligand>
        <name>Zn(2+)</name>
        <dbReference type="ChEBI" id="CHEBI:29105"/>
        <note>catalytic</note>
    </ligand>
</feature>
<comment type="similarity">
    <text evidence="8">Belongs to the peptidase M48 family. BepA subfamily.</text>
</comment>
<keyword evidence="1 8" id="KW-0645">Protease</keyword>
<feature type="active site" description="Proton donor" evidence="8">
    <location>
        <position position="222"/>
    </location>
</feature>
<dbReference type="PANTHER" id="PTHR22726:SF1">
    <property type="entry name" value="METALLOENDOPEPTIDASE OMA1, MITOCHONDRIAL"/>
    <property type="match status" value="1"/>
</dbReference>
<evidence type="ECO:0000256" key="9">
    <source>
        <dbReference type="SAM" id="Coils"/>
    </source>
</evidence>
<keyword evidence="5 8" id="KW-0378">Hydrolase</keyword>
<dbReference type="SMART" id="SM00028">
    <property type="entry name" value="TPR"/>
    <property type="match status" value="2"/>
</dbReference>
<evidence type="ECO:0000256" key="6">
    <source>
        <dbReference type="ARBA" id="ARBA00022833"/>
    </source>
</evidence>
<name>A0ABT7HB80_9GAMM</name>
<dbReference type="Pfam" id="PF14559">
    <property type="entry name" value="TPR_19"/>
    <property type="match status" value="1"/>
</dbReference>
<keyword evidence="3 8" id="KW-0732">Signal</keyword>
<evidence type="ECO:0000256" key="1">
    <source>
        <dbReference type="ARBA" id="ARBA00022670"/>
    </source>
</evidence>
<feature type="active site" evidence="8">
    <location>
        <position position="153"/>
    </location>
</feature>
<gene>
    <name evidence="11" type="ORF">QQF73_08315</name>
</gene>
<protein>
    <recommendedName>
        <fullName evidence="8">Putative beta-barrel assembly-enhancing protease</fullName>
        <ecNumber evidence="8">3.4.-.-</ecNumber>
    </recommendedName>
</protein>